<evidence type="ECO:0000313" key="12">
    <source>
        <dbReference type="Proteomes" id="UP000001555"/>
    </source>
</evidence>
<accession>B7PSR1</accession>
<dbReference type="VEuPathDB" id="VectorBase:ISCW006979"/>
<proteinExistence type="inferred from homology"/>
<evidence type="ECO:0000256" key="1">
    <source>
        <dbReference type="ARBA" id="ARBA00001947"/>
    </source>
</evidence>
<dbReference type="OrthoDB" id="6496225at2759"/>
<feature type="domain" description="Peptidase M13 N-terminal" evidence="9">
    <location>
        <begin position="17"/>
        <end position="331"/>
    </location>
</feature>
<dbReference type="PaxDb" id="6945-B7PSR1"/>
<evidence type="ECO:0000313" key="10">
    <source>
        <dbReference type="EMBL" id="EEC09633.1"/>
    </source>
</evidence>
<dbReference type="InterPro" id="IPR000718">
    <property type="entry name" value="Peptidase_M13"/>
</dbReference>
<organism>
    <name type="scientific">Ixodes scapularis</name>
    <name type="common">Black-legged tick</name>
    <name type="synonym">Deer tick</name>
    <dbReference type="NCBI Taxonomy" id="6945"/>
    <lineage>
        <taxon>Eukaryota</taxon>
        <taxon>Metazoa</taxon>
        <taxon>Ecdysozoa</taxon>
        <taxon>Arthropoda</taxon>
        <taxon>Chelicerata</taxon>
        <taxon>Arachnida</taxon>
        <taxon>Acari</taxon>
        <taxon>Parasitiformes</taxon>
        <taxon>Ixodida</taxon>
        <taxon>Ixodoidea</taxon>
        <taxon>Ixodidae</taxon>
        <taxon>Ixodinae</taxon>
        <taxon>Ixodes</taxon>
    </lineage>
</organism>
<evidence type="ECO:0000313" key="11">
    <source>
        <dbReference type="EnsemblMetazoa" id="ISCW006979-PA"/>
    </source>
</evidence>
<reference evidence="11" key="2">
    <citation type="submission" date="2020-05" db="UniProtKB">
        <authorList>
            <consortium name="EnsemblMetazoa"/>
        </authorList>
    </citation>
    <scope>IDENTIFICATION</scope>
    <source>
        <strain evidence="11">wikel</strain>
    </source>
</reference>
<keyword evidence="3" id="KW-0645">Protease</keyword>
<comment type="similarity">
    <text evidence="2">Belongs to the peptidase M13 family.</text>
</comment>
<keyword evidence="7" id="KW-0482">Metalloprotease</keyword>
<dbReference type="Pfam" id="PF05649">
    <property type="entry name" value="Peptidase_M13_N"/>
    <property type="match status" value="1"/>
</dbReference>
<dbReference type="GO" id="GO:0005886">
    <property type="term" value="C:plasma membrane"/>
    <property type="evidence" value="ECO:0000318"/>
    <property type="project" value="GO_Central"/>
</dbReference>
<dbReference type="EMBL" id="DS779827">
    <property type="protein sequence ID" value="EEC09633.1"/>
    <property type="molecule type" value="Genomic_DNA"/>
</dbReference>
<dbReference type="InterPro" id="IPR042089">
    <property type="entry name" value="Peptidase_M13_dom_2"/>
</dbReference>
<dbReference type="Pfam" id="PF01431">
    <property type="entry name" value="Peptidase_M13"/>
    <property type="match status" value="1"/>
</dbReference>
<dbReference type="Gene3D" id="1.10.1380.10">
    <property type="entry name" value="Neutral endopeptidase , domain2"/>
    <property type="match status" value="1"/>
</dbReference>
<gene>
    <name evidence="11" type="primary">8030797</name>
    <name evidence="10" type="ORF">IscW_ISCW006979</name>
</gene>
<feature type="domain" description="Peptidase M13 C-terminal" evidence="8">
    <location>
        <begin position="498"/>
        <end position="652"/>
    </location>
</feature>
<dbReference type="PANTHER" id="PTHR11733">
    <property type="entry name" value="ZINC METALLOPROTEASE FAMILY M13 NEPRILYSIN-RELATED"/>
    <property type="match status" value="1"/>
</dbReference>
<dbReference type="VEuPathDB" id="VectorBase:ISCI006979"/>
<protein>
    <submittedName>
        <fullName evidence="10 11">Uncharacterized protein</fullName>
    </submittedName>
</protein>
<dbReference type="GO" id="GO:0016485">
    <property type="term" value="P:protein processing"/>
    <property type="evidence" value="ECO:0000318"/>
    <property type="project" value="GO_Central"/>
</dbReference>
<dbReference type="VEuPathDB" id="VectorBase:ISCP_002602"/>
<dbReference type="PANTHER" id="PTHR11733:SF241">
    <property type="entry name" value="GH26575P-RELATED"/>
    <property type="match status" value="1"/>
</dbReference>
<dbReference type="HOGENOM" id="CLU_020380_0_0_1"/>
<evidence type="ECO:0000256" key="5">
    <source>
        <dbReference type="ARBA" id="ARBA00022801"/>
    </source>
</evidence>
<sequence length="653" mass="74767">MEQGAKLLEDLEPTIRPCDDFYQHVCARWQHRQPSSGQNDGLSVDSILLDLFSDLLISVIRADAPPFPELKFFFDECVQPQPNLFRNVRETLLRHLEFKGWPYPEDATITDFELSARVGRTFSELGLETLLSLSRGPNGLQIGQPRNLLLRHFLPTEPQLPGRSLSKAYDSILETLPMPSKVTFQSHSTTNVTAVEIQLRKILNWDQELQDAGRLKNCTTRQVMNLPKAGYLDVRKFLEIATGGASKLGETVSIYLSSPEYLDRMRTLPVSKQDLLNYVAFRVILELSPLLSNWSVRSELASIAYSRYAEFAEKLSPAQICVRFLERYDPFLPTYLTSHRALELLGGADVIRIILDTLKKTFLNEFNNATSFTSIFRQKASDQLSEVYWEALMPYWLSEKKAAELFAEGIYTNNPRHPVPHFFYFWLRTSALKRRQFLVSNKTTWTGGFLRTWATLSPPYRHLEIPLPVFDFVMSNDSSVSHLHVPRVGPRLFRELYRLLYHEAINFDLNKASADESRYLDAVRLCLEKQYKELSFNPSRVPLNSAKTSLSDLLDLLSVRTAFAAYLQHLSAHDGDYRLGTAPNLAGQQLFFIYYARSMCEKLNPRFMVKQMTHGPVSPAWYRVNGPLRNMQDFALAFGCSPGTNMNPMPKCI</sequence>
<evidence type="ECO:0000256" key="2">
    <source>
        <dbReference type="ARBA" id="ARBA00007357"/>
    </source>
</evidence>
<dbReference type="EnsemblMetazoa" id="ISCW006979-RA">
    <property type="protein sequence ID" value="ISCW006979-PA"/>
    <property type="gene ID" value="ISCW006979"/>
</dbReference>
<evidence type="ECO:0000256" key="6">
    <source>
        <dbReference type="ARBA" id="ARBA00022833"/>
    </source>
</evidence>
<dbReference type="PROSITE" id="PS51885">
    <property type="entry name" value="NEPRILYSIN"/>
    <property type="match status" value="1"/>
</dbReference>
<dbReference type="KEGG" id="isc:8030797"/>
<comment type="cofactor">
    <cofactor evidence="1">
        <name>Zn(2+)</name>
        <dbReference type="ChEBI" id="CHEBI:29105"/>
    </cofactor>
</comment>
<dbReference type="InterPro" id="IPR018497">
    <property type="entry name" value="Peptidase_M13_C"/>
</dbReference>
<keyword evidence="12" id="KW-1185">Reference proteome</keyword>
<keyword evidence="4" id="KW-0479">Metal-binding</keyword>
<dbReference type="SUPFAM" id="SSF55486">
    <property type="entry name" value="Metalloproteases ('zincins'), catalytic domain"/>
    <property type="match status" value="1"/>
</dbReference>
<reference evidence="10 12" key="1">
    <citation type="submission" date="2008-03" db="EMBL/GenBank/DDBJ databases">
        <title>Annotation of Ixodes scapularis.</title>
        <authorList>
            <consortium name="Ixodes scapularis Genome Project Consortium"/>
            <person name="Caler E."/>
            <person name="Hannick L.I."/>
            <person name="Bidwell S."/>
            <person name="Joardar V."/>
            <person name="Thiagarajan M."/>
            <person name="Amedeo P."/>
            <person name="Galinsky K.J."/>
            <person name="Schobel S."/>
            <person name="Inman J."/>
            <person name="Hostetler J."/>
            <person name="Miller J."/>
            <person name="Hammond M."/>
            <person name="Megy K."/>
            <person name="Lawson D."/>
            <person name="Kodira C."/>
            <person name="Sutton G."/>
            <person name="Meyer J."/>
            <person name="Hill C.A."/>
            <person name="Birren B."/>
            <person name="Nene V."/>
            <person name="Collins F."/>
            <person name="Alarcon-Chaidez F."/>
            <person name="Wikel S."/>
            <person name="Strausberg R."/>
        </authorList>
    </citation>
    <scope>NUCLEOTIDE SEQUENCE [LARGE SCALE GENOMIC DNA]</scope>
    <source>
        <strain evidence="12">Wikel</strain>
        <strain evidence="10">Wikel colony</strain>
    </source>
</reference>
<name>B7PSR1_IXOSC</name>
<evidence type="ECO:0000259" key="9">
    <source>
        <dbReference type="Pfam" id="PF05649"/>
    </source>
</evidence>
<evidence type="ECO:0000256" key="3">
    <source>
        <dbReference type="ARBA" id="ARBA00022670"/>
    </source>
</evidence>
<dbReference type="GO" id="GO:0046872">
    <property type="term" value="F:metal ion binding"/>
    <property type="evidence" value="ECO:0007669"/>
    <property type="project" value="UniProtKB-KW"/>
</dbReference>
<keyword evidence="6" id="KW-0862">Zinc</keyword>
<dbReference type="AlphaFoldDB" id="B7PSR1"/>
<dbReference type="InParanoid" id="B7PSR1"/>
<evidence type="ECO:0000256" key="7">
    <source>
        <dbReference type="ARBA" id="ARBA00023049"/>
    </source>
</evidence>
<keyword evidence="5" id="KW-0378">Hydrolase</keyword>
<evidence type="ECO:0000259" key="8">
    <source>
        <dbReference type="Pfam" id="PF01431"/>
    </source>
</evidence>
<dbReference type="GO" id="GO:0004222">
    <property type="term" value="F:metalloendopeptidase activity"/>
    <property type="evidence" value="ECO:0000318"/>
    <property type="project" value="GO_Central"/>
</dbReference>
<dbReference type="EMBL" id="ABJB010596581">
    <property type="status" value="NOT_ANNOTATED_CDS"/>
    <property type="molecule type" value="Genomic_DNA"/>
</dbReference>
<dbReference type="InterPro" id="IPR008753">
    <property type="entry name" value="Peptidase_M13_N"/>
</dbReference>
<evidence type="ECO:0000256" key="4">
    <source>
        <dbReference type="ARBA" id="ARBA00022723"/>
    </source>
</evidence>
<dbReference type="Proteomes" id="UP000001555">
    <property type="component" value="Unassembled WGS sequence"/>
</dbReference>
<dbReference type="Gene3D" id="3.40.390.10">
    <property type="entry name" value="Collagenase (Catalytic Domain)"/>
    <property type="match status" value="1"/>
</dbReference>
<dbReference type="InterPro" id="IPR024079">
    <property type="entry name" value="MetalloPept_cat_dom_sf"/>
</dbReference>